<evidence type="ECO:0000313" key="2">
    <source>
        <dbReference type="Proteomes" id="UP001165488"/>
    </source>
</evidence>
<protein>
    <submittedName>
        <fullName evidence="1">Uncharacterized protein</fullName>
    </submittedName>
</protein>
<accession>A0ABS9UTY8</accession>
<organism evidence="1 2">
    <name type="scientific">Belliella calami</name>
    <dbReference type="NCBI Taxonomy" id="2923436"/>
    <lineage>
        <taxon>Bacteria</taxon>
        <taxon>Pseudomonadati</taxon>
        <taxon>Bacteroidota</taxon>
        <taxon>Cytophagia</taxon>
        <taxon>Cytophagales</taxon>
        <taxon>Cyclobacteriaceae</taxon>
        <taxon>Belliella</taxon>
    </lineage>
</organism>
<reference evidence="1" key="1">
    <citation type="submission" date="2022-03" db="EMBL/GenBank/DDBJ databases">
        <title>De novo assembled genomes of Belliella spp. (Cyclobacteriaceae) strains.</title>
        <authorList>
            <person name="Szabo A."/>
            <person name="Korponai K."/>
            <person name="Felfoldi T."/>
        </authorList>
    </citation>
    <scope>NUCLEOTIDE SEQUENCE</scope>
    <source>
        <strain evidence="1">DSM 107340</strain>
    </source>
</reference>
<sequence>MKSQKHSHILIMMIFFMSSGHVFSQTIRKHLIGNNLCLPLRMDGSRIDDLWTEIGKPGFQLIRIGGNGAQNPKPYTNERIADMIRQIRNQGADEIVQVPYSHSAD</sequence>
<dbReference type="Proteomes" id="UP001165488">
    <property type="component" value="Unassembled WGS sequence"/>
</dbReference>
<evidence type="ECO:0000313" key="1">
    <source>
        <dbReference type="EMBL" id="MCH7400087.1"/>
    </source>
</evidence>
<comment type="caution">
    <text evidence="1">The sequence shown here is derived from an EMBL/GenBank/DDBJ whole genome shotgun (WGS) entry which is preliminary data.</text>
</comment>
<proteinExistence type="predicted"/>
<dbReference type="RefSeq" id="WP_241276580.1">
    <property type="nucleotide sequence ID" value="NZ_JAKZGS010000027.1"/>
</dbReference>
<gene>
    <name evidence="1" type="ORF">MM236_18980</name>
</gene>
<dbReference type="EMBL" id="JAKZGS010000027">
    <property type="protein sequence ID" value="MCH7400087.1"/>
    <property type="molecule type" value="Genomic_DNA"/>
</dbReference>
<name>A0ABS9UTY8_9BACT</name>
<keyword evidence="2" id="KW-1185">Reference proteome</keyword>